<accession>A0ACB9S750</accession>
<organism evidence="1 2">
    <name type="scientific">Melastoma candidum</name>
    <dbReference type="NCBI Taxonomy" id="119954"/>
    <lineage>
        <taxon>Eukaryota</taxon>
        <taxon>Viridiplantae</taxon>
        <taxon>Streptophyta</taxon>
        <taxon>Embryophyta</taxon>
        <taxon>Tracheophyta</taxon>
        <taxon>Spermatophyta</taxon>
        <taxon>Magnoliopsida</taxon>
        <taxon>eudicotyledons</taxon>
        <taxon>Gunneridae</taxon>
        <taxon>Pentapetalae</taxon>
        <taxon>rosids</taxon>
        <taxon>malvids</taxon>
        <taxon>Myrtales</taxon>
        <taxon>Melastomataceae</taxon>
        <taxon>Melastomatoideae</taxon>
        <taxon>Melastomateae</taxon>
        <taxon>Melastoma</taxon>
    </lineage>
</organism>
<name>A0ACB9S750_9MYRT</name>
<dbReference type="Proteomes" id="UP001057402">
    <property type="component" value="Chromosome 2"/>
</dbReference>
<proteinExistence type="predicted"/>
<keyword evidence="2" id="KW-1185">Reference proteome</keyword>
<evidence type="ECO:0000313" key="2">
    <source>
        <dbReference type="Proteomes" id="UP001057402"/>
    </source>
</evidence>
<gene>
    <name evidence="1" type="ORF">MLD38_004479</name>
</gene>
<reference evidence="2" key="1">
    <citation type="journal article" date="2023" name="Front. Plant Sci.">
        <title>Chromosomal-level genome assembly of Melastoma candidum provides insights into trichome evolution.</title>
        <authorList>
            <person name="Zhong Y."/>
            <person name="Wu W."/>
            <person name="Sun C."/>
            <person name="Zou P."/>
            <person name="Liu Y."/>
            <person name="Dai S."/>
            <person name="Zhou R."/>
        </authorList>
    </citation>
    <scope>NUCLEOTIDE SEQUENCE [LARGE SCALE GENOMIC DNA]</scope>
</reference>
<evidence type="ECO:0000313" key="1">
    <source>
        <dbReference type="EMBL" id="KAI4386552.1"/>
    </source>
</evidence>
<dbReference type="EMBL" id="CM042881">
    <property type="protein sequence ID" value="KAI4386552.1"/>
    <property type="molecule type" value="Genomic_DNA"/>
</dbReference>
<comment type="caution">
    <text evidence="1">The sequence shown here is derived from an EMBL/GenBank/DDBJ whole genome shotgun (WGS) entry which is preliminary data.</text>
</comment>
<sequence length="320" mass="35146">MGCFISKLREIPTTDVEPLPPVSSVSPVPRTVSISTPLVHHPPLGKGDSHHLVSLTSTTYGSLLDLNFEKSPEGAGSMPIGESSEQEDFSSEPLCPDSVIDTWELMDGLNDSLLDDEGQLEGPNPANLVVMSETSVNQLSLPSSKQEKEVASVHCEDKEYSIAKSGRHLRNDILLYVTSLRGVRKTYEDCCTVRMIFRGFRVHVDERDIFMDSSYKKDLQSRLNGKKLSLPCVFIREEHVGGVEEVKHLNESGELAKLLEGLPADNSFGVPCGSCGVARFVPCSCCSGSRKVFDKESERFRRCMVCNENGLIQCPGCCSN</sequence>
<protein>
    <submittedName>
        <fullName evidence="1">Uncharacterized protein</fullName>
    </submittedName>
</protein>